<evidence type="ECO:0000313" key="2">
    <source>
        <dbReference type="EMBL" id="RPB27498.1"/>
    </source>
</evidence>
<keyword evidence="3" id="KW-1185">Reference proteome</keyword>
<dbReference type="InParanoid" id="A0A3N4M0R2"/>
<gene>
    <name evidence="2" type="ORF">L211DRAFT_550356</name>
</gene>
<name>A0A3N4M0R2_9PEZI</name>
<dbReference type="AlphaFoldDB" id="A0A3N4M0R2"/>
<reference evidence="2 3" key="1">
    <citation type="journal article" date="2018" name="Nat. Ecol. Evol.">
        <title>Pezizomycetes genomes reveal the molecular basis of ectomycorrhizal truffle lifestyle.</title>
        <authorList>
            <person name="Murat C."/>
            <person name="Payen T."/>
            <person name="Noel B."/>
            <person name="Kuo A."/>
            <person name="Morin E."/>
            <person name="Chen J."/>
            <person name="Kohler A."/>
            <person name="Krizsan K."/>
            <person name="Balestrini R."/>
            <person name="Da Silva C."/>
            <person name="Montanini B."/>
            <person name="Hainaut M."/>
            <person name="Levati E."/>
            <person name="Barry K.W."/>
            <person name="Belfiori B."/>
            <person name="Cichocki N."/>
            <person name="Clum A."/>
            <person name="Dockter R.B."/>
            <person name="Fauchery L."/>
            <person name="Guy J."/>
            <person name="Iotti M."/>
            <person name="Le Tacon F."/>
            <person name="Lindquist E.A."/>
            <person name="Lipzen A."/>
            <person name="Malagnac F."/>
            <person name="Mello A."/>
            <person name="Molinier V."/>
            <person name="Miyauchi S."/>
            <person name="Poulain J."/>
            <person name="Riccioni C."/>
            <person name="Rubini A."/>
            <person name="Sitrit Y."/>
            <person name="Splivallo R."/>
            <person name="Traeger S."/>
            <person name="Wang M."/>
            <person name="Zifcakova L."/>
            <person name="Wipf D."/>
            <person name="Zambonelli A."/>
            <person name="Paolocci F."/>
            <person name="Nowrousian M."/>
            <person name="Ottonello S."/>
            <person name="Baldrian P."/>
            <person name="Spatafora J.W."/>
            <person name="Henrissat B."/>
            <person name="Nagy L.G."/>
            <person name="Aury J.M."/>
            <person name="Wincker P."/>
            <person name="Grigoriev I.V."/>
            <person name="Bonfante P."/>
            <person name="Martin F.M."/>
        </authorList>
    </citation>
    <scope>NUCLEOTIDE SEQUENCE [LARGE SCALE GENOMIC DNA]</scope>
    <source>
        <strain evidence="2 3">ATCC MYA-4762</strain>
    </source>
</reference>
<evidence type="ECO:0000313" key="3">
    <source>
        <dbReference type="Proteomes" id="UP000267821"/>
    </source>
</evidence>
<evidence type="ECO:0000256" key="1">
    <source>
        <dbReference type="SAM" id="Phobius"/>
    </source>
</evidence>
<keyword evidence="1" id="KW-1133">Transmembrane helix</keyword>
<feature type="transmembrane region" description="Helical" evidence="1">
    <location>
        <begin position="68"/>
        <end position="87"/>
    </location>
</feature>
<accession>A0A3N4M0R2</accession>
<protein>
    <submittedName>
        <fullName evidence="2">Uncharacterized protein</fullName>
    </submittedName>
</protein>
<dbReference type="EMBL" id="ML121531">
    <property type="protein sequence ID" value="RPB27498.1"/>
    <property type="molecule type" value="Genomic_DNA"/>
</dbReference>
<proteinExistence type="predicted"/>
<sequence length="89" mass="10021">MNERDNRIAAAYGNPKLKRASGSLAMVSSVKRPSQAMMEGNNNVLLCTSAYRWHQGPKIGRAFYIKRALFVFNLMTCLSITCISHDYSF</sequence>
<keyword evidence="1" id="KW-0472">Membrane</keyword>
<organism evidence="2 3">
    <name type="scientific">Terfezia boudieri ATCC MYA-4762</name>
    <dbReference type="NCBI Taxonomy" id="1051890"/>
    <lineage>
        <taxon>Eukaryota</taxon>
        <taxon>Fungi</taxon>
        <taxon>Dikarya</taxon>
        <taxon>Ascomycota</taxon>
        <taxon>Pezizomycotina</taxon>
        <taxon>Pezizomycetes</taxon>
        <taxon>Pezizales</taxon>
        <taxon>Pezizaceae</taxon>
        <taxon>Terfezia</taxon>
    </lineage>
</organism>
<keyword evidence="1" id="KW-0812">Transmembrane</keyword>
<dbReference type="Proteomes" id="UP000267821">
    <property type="component" value="Unassembled WGS sequence"/>
</dbReference>